<protein>
    <recommendedName>
        <fullName evidence="1">BPL/LPL catalytic domain-containing protein</fullName>
    </recommendedName>
</protein>
<accession>A0ABR2NBD5</accession>
<gene>
    <name evidence="2" type="ORF">V6N11_008840</name>
</gene>
<dbReference type="EMBL" id="JBBPBN010000184">
    <property type="protein sequence ID" value="KAK8973479.1"/>
    <property type="molecule type" value="Genomic_DNA"/>
</dbReference>
<dbReference type="PANTHER" id="PTHR43506:SF1">
    <property type="entry name" value="BPL_LPL CATALYTIC DOMAIN-CONTAINING PROTEIN"/>
    <property type="match status" value="1"/>
</dbReference>
<dbReference type="InterPro" id="IPR045864">
    <property type="entry name" value="aa-tRNA-synth_II/BPL/LPL"/>
</dbReference>
<dbReference type="Pfam" id="PF21948">
    <property type="entry name" value="LplA-B_cat"/>
    <property type="match status" value="1"/>
</dbReference>
<dbReference type="InterPro" id="IPR053264">
    <property type="entry name" value="Lipoate-ligase_2_inactive"/>
</dbReference>
<feature type="domain" description="BPL/LPL catalytic" evidence="1">
    <location>
        <begin position="151"/>
        <end position="311"/>
    </location>
</feature>
<evidence type="ECO:0000313" key="2">
    <source>
        <dbReference type="EMBL" id="KAK8973479.1"/>
    </source>
</evidence>
<comment type="caution">
    <text evidence="2">The sequence shown here is derived from an EMBL/GenBank/DDBJ whole genome shotgun (WGS) entry which is preliminary data.</text>
</comment>
<dbReference type="PANTHER" id="PTHR43506">
    <property type="entry name" value="BIOTIN/LIPOATE A/B PROTEIN LIGASE FAMILY"/>
    <property type="match status" value="1"/>
</dbReference>
<evidence type="ECO:0000259" key="1">
    <source>
        <dbReference type="Pfam" id="PF21948"/>
    </source>
</evidence>
<dbReference type="Gene3D" id="3.30.930.10">
    <property type="entry name" value="Bira Bifunctional Protein, Domain 2"/>
    <property type="match status" value="1"/>
</dbReference>
<keyword evidence="3" id="KW-1185">Reference proteome</keyword>
<reference evidence="2 3" key="1">
    <citation type="journal article" date="2024" name="G3 (Bethesda)">
        <title>Genome assembly of Hibiscus sabdariffa L. provides insights into metabolisms of medicinal natural products.</title>
        <authorList>
            <person name="Kim T."/>
        </authorList>
    </citation>
    <scope>NUCLEOTIDE SEQUENCE [LARGE SCALE GENOMIC DNA]</scope>
    <source>
        <strain evidence="2">TK-2024</strain>
        <tissue evidence="2">Old leaves</tissue>
    </source>
</reference>
<proteinExistence type="predicted"/>
<dbReference type="InterPro" id="IPR004143">
    <property type="entry name" value="BPL_LPL_catalytic"/>
</dbReference>
<sequence length="356" mass="40180">MVLCSLNAPFFVTHALSTALAVLSNFSLTFSLPSHERRFGLCMGVKLDAWAICDFYGYYMGFFVASWTCLSSPSPYLHACFWHRAYGFGSSSRISHETGKITPFASSLKLPYQGKSPSLKFERRKKNTRPGILVRVLKCLSLRPETLTFPKPAELLEIESVLHDQVPVIRRFTGGGTVIVDHQTIFVTFICNKETVPDLQPYPRPIMSWSSSLYSKVFGGIGDFHLRENDYVFGNHKFGGNAQSITKNKWIHHTSFLWDFDVRNMAYLKLPKRAPAYRSARGHLDFICRLKDYMPRSTFIDKTVEAAGTQFSLRSLELEAVVTCSETEFRPSTRFLTNEELAAAAAAVSEQQLGLP</sequence>
<dbReference type="Proteomes" id="UP001396334">
    <property type="component" value="Unassembled WGS sequence"/>
</dbReference>
<organism evidence="2 3">
    <name type="scientific">Hibiscus sabdariffa</name>
    <name type="common">roselle</name>
    <dbReference type="NCBI Taxonomy" id="183260"/>
    <lineage>
        <taxon>Eukaryota</taxon>
        <taxon>Viridiplantae</taxon>
        <taxon>Streptophyta</taxon>
        <taxon>Embryophyta</taxon>
        <taxon>Tracheophyta</taxon>
        <taxon>Spermatophyta</taxon>
        <taxon>Magnoliopsida</taxon>
        <taxon>eudicotyledons</taxon>
        <taxon>Gunneridae</taxon>
        <taxon>Pentapetalae</taxon>
        <taxon>rosids</taxon>
        <taxon>malvids</taxon>
        <taxon>Malvales</taxon>
        <taxon>Malvaceae</taxon>
        <taxon>Malvoideae</taxon>
        <taxon>Hibiscus</taxon>
    </lineage>
</organism>
<dbReference type="SUPFAM" id="SSF55681">
    <property type="entry name" value="Class II aaRS and biotin synthetases"/>
    <property type="match status" value="1"/>
</dbReference>
<evidence type="ECO:0000313" key="3">
    <source>
        <dbReference type="Proteomes" id="UP001396334"/>
    </source>
</evidence>
<name>A0ABR2NBD5_9ROSI</name>